<dbReference type="Gene3D" id="1.10.287.950">
    <property type="entry name" value="Methyl-accepting chemotaxis protein"/>
    <property type="match status" value="1"/>
</dbReference>
<evidence type="ECO:0000259" key="3">
    <source>
        <dbReference type="PROSITE" id="PS50887"/>
    </source>
</evidence>
<evidence type="ECO:0000313" key="4">
    <source>
        <dbReference type="EMBL" id="SMC35341.1"/>
    </source>
</evidence>
<dbReference type="OrthoDB" id="9805474at2"/>
<dbReference type="CDD" id="cd06225">
    <property type="entry name" value="HAMP"/>
    <property type="match status" value="1"/>
</dbReference>
<dbReference type="GO" id="GO:0052621">
    <property type="term" value="F:diguanylate cyclase activity"/>
    <property type="evidence" value="ECO:0007669"/>
    <property type="project" value="TreeGrafter"/>
</dbReference>
<dbReference type="PROSITE" id="PS50113">
    <property type="entry name" value="PAC"/>
    <property type="match status" value="1"/>
</dbReference>
<name>A0A1W1YHR4_9FIRM</name>
<feature type="domain" description="PAC" evidence="1">
    <location>
        <begin position="210"/>
        <end position="261"/>
    </location>
</feature>
<dbReference type="GO" id="GO:1902201">
    <property type="term" value="P:negative regulation of bacterial-type flagellum-dependent cell motility"/>
    <property type="evidence" value="ECO:0007669"/>
    <property type="project" value="TreeGrafter"/>
</dbReference>
<dbReference type="SMART" id="SM00304">
    <property type="entry name" value="HAMP"/>
    <property type="match status" value="1"/>
</dbReference>
<dbReference type="Gene3D" id="3.30.450.20">
    <property type="entry name" value="PAS domain"/>
    <property type="match status" value="1"/>
</dbReference>
<evidence type="ECO:0000259" key="2">
    <source>
        <dbReference type="PROSITE" id="PS50885"/>
    </source>
</evidence>
<protein>
    <submittedName>
        <fullName evidence="4">PAS domain S-box-containing protein/diguanylate cyclase (GGDEF) domain-containing protein</fullName>
    </submittedName>
</protein>
<dbReference type="InterPro" id="IPR000014">
    <property type="entry name" value="PAS"/>
</dbReference>
<feature type="domain" description="GGDEF" evidence="3">
    <location>
        <begin position="293"/>
        <end position="427"/>
    </location>
</feature>
<dbReference type="GO" id="GO:0043709">
    <property type="term" value="P:cell adhesion involved in single-species biofilm formation"/>
    <property type="evidence" value="ECO:0007669"/>
    <property type="project" value="TreeGrafter"/>
</dbReference>
<feature type="domain" description="HAMP" evidence="2">
    <location>
        <begin position="79"/>
        <end position="126"/>
    </location>
</feature>
<dbReference type="NCBIfam" id="TIGR00229">
    <property type="entry name" value="sensory_box"/>
    <property type="match status" value="1"/>
</dbReference>
<dbReference type="InterPro" id="IPR050469">
    <property type="entry name" value="Diguanylate_Cyclase"/>
</dbReference>
<dbReference type="STRING" id="112901.SAMN04488500_101362"/>
<dbReference type="SUPFAM" id="SSF55073">
    <property type="entry name" value="Nucleotide cyclase"/>
    <property type="match status" value="1"/>
</dbReference>
<dbReference type="Pfam" id="PF13188">
    <property type="entry name" value="PAS_8"/>
    <property type="match status" value="1"/>
</dbReference>
<dbReference type="GO" id="GO:0007165">
    <property type="term" value="P:signal transduction"/>
    <property type="evidence" value="ECO:0007669"/>
    <property type="project" value="InterPro"/>
</dbReference>
<dbReference type="InterPro" id="IPR000700">
    <property type="entry name" value="PAS-assoc_C"/>
</dbReference>
<evidence type="ECO:0000259" key="1">
    <source>
        <dbReference type="PROSITE" id="PS50113"/>
    </source>
</evidence>
<dbReference type="NCBIfam" id="TIGR00254">
    <property type="entry name" value="GGDEF"/>
    <property type="match status" value="1"/>
</dbReference>
<evidence type="ECO:0000313" key="5">
    <source>
        <dbReference type="Proteomes" id="UP000192738"/>
    </source>
</evidence>
<dbReference type="InterPro" id="IPR029787">
    <property type="entry name" value="Nucleotide_cyclase"/>
</dbReference>
<dbReference type="PANTHER" id="PTHR45138:SF9">
    <property type="entry name" value="DIGUANYLATE CYCLASE DGCM-RELATED"/>
    <property type="match status" value="1"/>
</dbReference>
<dbReference type="CDD" id="cd00130">
    <property type="entry name" value="PAS"/>
    <property type="match status" value="1"/>
</dbReference>
<dbReference type="Proteomes" id="UP000192738">
    <property type="component" value="Unassembled WGS sequence"/>
</dbReference>
<dbReference type="RefSeq" id="WP_084573867.1">
    <property type="nucleotide sequence ID" value="NZ_CP155572.1"/>
</dbReference>
<accession>A0A1W1YHR4</accession>
<dbReference type="PANTHER" id="PTHR45138">
    <property type="entry name" value="REGULATORY COMPONENTS OF SENSORY TRANSDUCTION SYSTEM"/>
    <property type="match status" value="1"/>
</dbReference>
<reference evidence="4 5" key="1">
    <citation type="submission" date="2017-04" db="EMBL/GenBank/DDBJ databases">
        <authorList>
            <person name="Afonso C.L."/>
            <person name="Miller P.J."/>
            <person name="Scott M.A."/>
            <person name="Spackman E."/>
            <person name="Goraichik I."/>
            <person name="Dimitrov K.M."/>
            <person name="Suarez D.L."/>
            <person name="Swayne D.E."/>
        </authorList>
    </citation>
    <scope>NUCLEOTIDE SEQUENCE [LARGE SCALE GENOMIC DNA]</scope>
    <source>
        <strain evidence="4 5">DSM 5090</strain>
    </source>
</reference>
<dbReference type="GO" id="GO:0005886">
    <property type="term" value="C:plasma membrane"/>
    <property type="evidence" value="ECO:0007669"/>
    <property type="project" value="TreeGrafter"/>
</dbReference>
<dbReference type="Gene3D" id="3.30.70.270">
    <property type="match status" value="1"/>
</dbReference>
<dbReference type="SUPFAM" id="SSF55785">
    <property type="entry name" value="PYP-like sensor domain (PAS domain)"/>
    <property type="match status" value="1"/>
</dbReference>
<dbReference type="SMART" id="SM00267">
    <property type="entry name" value="GGDEF"/>
    <property type="match status" value="1"/>
</dbReference>
<dbReference type="AlphaFoldDB" id="A0A1W1YHR4"/>
<proteinExistence type="predicted"/>
<dbReference type="InterPro" id="IPR043128">
    <property type="entry name" value="Rev_trsase/Diguanyl_cyclase"/>
</dbReference>
<dbReference type="Pfam" id="PF00990">
    <property type="entry name" value="GGDEF"/>
    <property type="match status" value="1"/>
</dbReference>
<dbReference type="PROSITE" id="PS50885">
    <property type="entry name" value="HAMP"/>
    <property type="match status" value="1"/>
</dbReference>
<dbReference type="FunFam" id="3.30.70.270:FF:000001">
    <property type="entry name" value="Diguanylate cyclase domain protein"/>
    <property type="match status" value="1"/>
</dbReference>
<organism evidence="4 5">
    <name type="scientific">Sporomusa malonica</name>
    <dbReference type="NCBI Taxonomy" id="112901"/>
    <lineage>
        <taxon>Bacteria</taxon>
        <taxon>Bacillati</taxon>
        <taxon>Bacillota</taxon>
        <taxon>Negativicutes</taxon>
        <taxon>Selenomonadales</taxon>
        <taxon>Sporomusaceae</taxon>
        <taxon>Sporomusa</taxon>
    </lineage>
</organism>
<keyword evidence="5" id="KW-1185">Reference proteome</keyword>
<dbReference type="PROSITE" id="PS50887">
    <property type="entry name" value="GGDEF"/>
    <property type="match status" value="1"/>
</dbReference>
<dbReference type="InterPro" id="IPR000160">
    <property type="entry name" value="GGDEF_dom"/>
</dbReference>
<gene>
    <name evidence="4" type="ORF">SAMN04488500_101362</name>
</gene>
<dbReference type="InterPro" id="IPR003660">
    <property type="entry name" value="HAMP_dom"/>
</dbReference>
<dbReference type="InterPro" id="IPR035965">
    <property type="entry name" value="PAS-like_dom_sf"/>
</dbReference>
<dbReference type="EMBL" id="FWXI01000001">
    <property type="protein sequence ID" value="SMC35341.1"/>
    <property type="molecule type" value="Genomic_DNA"/>
</dbReference>
<sequence length="431" mass="48629">MSKQDSDKFQLLDMAVKSLRESVFEGRAACEITEELKRHEGFRKLHDDLTHLQQFVLLMANGDLSKDIYIKGYLAGALKTLQANLRHLTWQAQMIAEGDLTQRVDFMGDFSSAFNAMVESLAEIIGENKKVEQGLRSSEESLRNLFESAPFPMIVTSFATGQILFVNKPAVEFYELDYQAVSTVKTTDLYVDSTARQQMLATLLGEGQFNGFETQIRTRKTGQLKWALISARFTQFWEENCLISTHIDITERKQIEEDLTRLAAIDELTGIYNRRYFLQLAATEWERACRYKRDIVVLVLDIDHFKVVNDTYGHPGGDQVLRALADSFSQMLRQQDVFGRIGGEEFAVLLPETGVDAALQVAERLRVALQQQTIQLEDGQSLSITISIGVAATKDTDKNFGDMLTRADKGLYLAKGSGRNCVKQYNDEAIA</sequence>
<dbReference type="CDD" id="cd01949">
    <property type="entry name" value="GGDEF"/>
    <property type="match status" value="1"/>
</dbReference>